<sequence>MTADELRSRSAVTERSERTDSPGTVVTGLAKETR</sequence>
<evidence type="ECO:0000313" key="3">
    <source>
        <dbReference type="Proteomes" id="UP000183413"/>
    </source>
</evidence>
<proteinExistence type="predicted"/>
<feature type="compositionally biased region" description="Basic and acidic residues" evidence="1">
    <location>
        <begin position="1"/>
        <end position="20"/>
    </location>
</feature>
<name>A0A1I5AJ21_9ACTN</name>
<protein>
    <submittedName>
        <fullName evidence="2">Uncharacterized protein</fullName>
    </submittedName>
</protein>
<reference evidence="2 3" key="1">
    <citation type="submission" date="2016-10" db="EMBL/GenBank/DDBJ databases">
        <authorList>
            <person name="de Groot N.N."/>
        </authorList>
    </citation>
    <scope>NUCLEOTIDE SEQUENCE [LARGE SCALE GENOMIC DNA]</scope>
    <source>
        <strain evidence="2 3">DSM 43067</strain>
    </source>
</reference>
<dbReference type="EMBL" id="FOVH01000002">
    <property type="protein sequence ID" value="SFN62413.1"/>
    <property type="molecule type" value="Genomic_DNA"/>
</dbReference>
<organism evidence="2 3">
    <name type="scientific">Actinomadura madurae</name>
    <dbReference type="NCBI Taxonomy" id="1993"/>
    <lineage>
        <taxon>Bacteria</taxon>
        <taxon>Bacillati</taxon>
        <taxon>Actinomycetota</taxon>
        <taxon>Actinomycetes</taxon>
        <taxon>Streptosporangiales</taxon>
        <taxon>Thermomonosporaceae</taxon>
        <taxon>Actinomadura</taxon>
    </lineage>
</organism>
<feature type="region of interest" description="Disordered" evidence="1">
    <location>
        <begin position="1"/>
        <end position="34"/>
    </location>
</feature>
<accession>A0A1I5AJ21</accession>
<gene>
    <name evidence="2" type="ORF">SAMN04489713_102617</name>
</gene>
<keyword evidence="3" id="KW-1185">Reference proteome</keyword>
<dbReference type="InParanoid" id="A0A1I5AJ21"/>
<dbReference type="Proteomes" id="UP000183413">
    <property type="component" value="Unassembled WGS sequence"/>
</dbReference>
<evidence type="ECO:0000256" key="1">
    <source>
        <dbReference type="SAM" id="MobiDB-lite"/>
    </source>
</evidence>
<evidence type="ECO:0000313" key="2">
    <source>
        <dbReference type="EMBL" id="SFN62413.1"/>
    </source>
</evidence>
<dbReference type="AlphaFoldDB" id="A0A1I5AJ21"/>